<gene>
    <name evidence="1" type="primary">PARPA_02941.1 scaffold 5990</name>
</gene>
<dbReference type="AlphaFoldDB" id="A0A0B7MWI4"/>
<name>A0A0B7MWI4_9FUNG</name>
<dbReference type="GO" id="GO:0003677">
    <property type="term" value="F:DNA binding"/>
    <property type="evidence" value="ECO:0007669"/>
    <property type="project" value="InterPro"/>
</dbReference>
<dbReference type="OrthoDB" id="2205501at2759"/>
<evidence type="ECO:0008006" key="3">
    <source>
        <dbReference type="Google" id="ProtNLM"/>
    </source>
</evidence>
<evidence type="ECO:0000313" key="2">
    <source>
        <dbReference type="Proteomes" id="UP000054107"/>
    </source>
</evidence>
<keyword evidence="2" id="KW-1185">Reference proteome</keyword>
<proteinExistence type="predicted"/>
<dbReference type="EMBL" id="LN721622">
    <property type="protein sequence ID" value="CEP09447.1"/>
    <property type="molecule type" value="Genomic_DNA"/>
</dbReference>
<protein>
    <recommendedName>
        <fullName evidence="3">Ndc10 domain-containing protein</fullName>
    </recommendedName>
</protein>
<dbReference type="Proteomes" id="UP000054107">
    <property type="component" value="Unassembled WGS sequence"/>
</dbReference>
<reference evidence="1 2" key="1">
    <citation type="submission" date="2014-09" db="EMBL/GenBank/DDBJ databases">
        <authorList>
            <person name="Ellenberger Sabrina"/>
        </authorList>
    </citation>
    <scope>NUCLEOTIDE SEQUENCE [LARGE SCALE GENOMIC DNA]</scope>
    <source>
        <strain evidence="1 2">CBS 412.66</strain>
    </source>
</reference>
<dbReference type="Gene3D" id="1.10.443.20">
    <property type="entry name" value="Centromere DNA-binding protein complex CBF3 subunit, domain 2"/>
    <property type="match status" value="1"/>
</dbReference>
<sequence length="70" mass="8036">MADNFSIPAAQISRMGKWSTDMMINSYLTTVPYQFMKGIAGFHTHTEYHIPRGIEEPCKELKDLVFPMVL</sequence>
<accession>A0A0B7MWI4</accession>
<evidence type="ECO:0000313" key="1">
    <source>
        <dbReference type="EMBL" id="CEP09447.1"/>
    </source>
</evidence>
<organism evidence="1 2">
    <name type="scientific">Parasitella parasitica</name>
    <dbReference type="NCBI Taxonomy" id="35722"/>
    <lineage>
        <taxon>Eukaryota</taxon>
        <taxon>Fungi</taxon>
        <taxon>Fungi incertae sedis</taxon>
        <taxon>Mucoromycota</taxon>
        <taxon>Mucoromycotina</taxon>
        <taxon>Mucoromycetes</taxon>
        <taxon>Mucorales</taxon>
        <taxon>Mucorineae</taxon>
        <taxon>Mucoraceae</taxon>
        <taxon>Parasitella</taxon>
    </lineage>
</organism>
<dbReference type="InterPro" id="IPR038279">
    <property type="entry name" value="Ndc10_dom2_sf"/>
</dbReference>